<dbReference type="InterPro" id="IPR010730">
    <property type="entry name" value="HET"/>
</dbReference>
<accession>A0A1L9RY03</accession>
<name>A0A1L9RY03_ASPWE</name>
<dbReference type="Proteomes" id="UP000184383">
    <property type="component" value="Unassembled WGS sequence"/>
</dbReference>
<evidence type="ECO:0000313" key="2">
    <source>
        <dbReference type="EMBL" id="OJJ39792.1"/>
    </source>
</evidence>
<dbReference type="RefSeq" id="XP_040693468.1">
    <property type="nucleotide sequence ID" value="XM_040834729.1"/>
</dbReference>
<evidence type="ECO:0000313" key="3">
    <source>
        <dbReference type="Proteomes" id="UP000184383"/>
    </source>
</evidence>
<dbReference type="STRING" id="1073089.A0A1L9RY03"/>
<reference evidence="3" key="1">
    <citation type="journal article" date="2017" name="Genome Biol.">
        <title>Comparative genomics reveals high biological diversity and specific adaptations in the industrially and medically important fungal genus Aspergillus.</title>
        <authorList>
            <person name="de Vries R.P."/>
            <person name="Riley R."/>
            <person name="Wiebenga A."/>
            <person name="Aguilar-Osorio G."/>
            <person name="Amillis S."/>
            <person name="Uchima C.A."/>
            <person name="Anderluh G."/>
            <person name="Asadollahi M."/>
            <person name="Askin M."/>
            <person name="Barry K."/>
            <person name="Battaglia E."/>
            <person name="Bayram O."/>
            <person name="Benocci T."/>
            <person name="Braus-Stromeyer S.A."/>
            <person name="Caldana C."/>
            <person name="Canovas D."/>
            <person name="Cerqueira G.C."/>
            <person name="Chen F."/>
            <person name="Chen W."/>
            <person name="Choi C."/>
            <person name="Clum A."/>
            <person name="Dos Santos R.A."/>
            <person name="Damasio A.R."/>
            <person name="Diallinas G."/>
            <person name="Emri T."/>
            <person name="Fekete E."/>
            <person name="Flipphi M."/>
            <person name="Freyberg S."/>
            <person name="Gallo A."/>
            <person name="Gournas C."/>
            <person name="Habgood R."/>
            <person name="Hainaut M."/>
            <person name="Harispe M.L."/>
            <person name="Henrissat B."/>
            <person name="Hilden K.S."/>
            <person name="Hope R."/>
            <person name="Hossain A."/>
            <person name="Karabika E."/>
            <person name="Karaffa L."/>
            <person name="Karanyi Z."/>
            <person name="Krasevec N."/>
            <person name="Kuo A."/>
            <person name="Kusch H."/>
            <person name="LaButti K."/>
            <person name="Lagendijk E.L."/>
            <person name="Lapidus A."/>
            <person name="Levasseur A."/>
            <person name="Lindquist E."/>
            <person name="Lipzen A."/>
            <person name="Logrieco A.F."/>
            <person name="MacCabe A."/>
            <person name="Maekelae M.R."/>
            <person name="Malavazi I."/>
            <person name="Melin P."/>
            <person name="Meyer V."/>
            <person name="Mielnichuk N."/>
            <person name="Miskei M."/>
            <person name="Molnar A.P."/>
            <person name="Mule G."/>
            <person name="Ngan C.Y."/>
            <person name="Orejas M."/>
            <person name="Orosz E."/>
            <person name="Ouedraogo J.P."/>
            <person name="Overkamp K.M."/>
            <person name="Park H.-S."/>
            <person name="Perrone G."/>
            <person name="Piumi F."/>
            <person name="Punt P.J."/>
            <person name="Ram A.F."/>
            <person name="Ramon A."/>
            <person name="Rauscher S."/>
            <person name="Record E."/>
            <person name="Riano-Pachon D.M."/>
            <person name="Robert V."/>
            <person name="Roehrig J."/>
            <person name="Ruller R."/>
            <person name="Salamov A."/>
            <person name="Salih N.S."/>
            <person name="Samson R.A."/>
            <person name="Sandor E."/>
            <person name="Sanguinetti M."/>
            <person name="Schuetze T."/>
            <person name="Sepcic K."/>
            <person name="Shelest E."/>
            <person name="Sherlock G."/>
            <person name="Sophianopoulou V."/>
            <person name="Squina F.M."/>
            <person name="Sun H."/>
            <person name="Susca A."/>
            <person name="Todd R.B."/>
            <person name="Tsang A."/>
            <person name="Unkles S.E."/>
            <person name="van de Wiele N."/>
            <person name="van Rossen-Uffink D."/>
            <person name="Oliveira J.V."/>
            <person name="Vesth T.C."/>
            <person name="Visser J."/>
            <person name="Yu J.-H."/>
            <person name="Zhou M."/>
            <person name="Andersen M.R."/>
            <person name="Archer D.B."/>
            <person name="Baker S.E."/>
            <person name="Benoit I."/>
            <person name="Brakhage A.A."/>
            <person name="Braus G.H."/>
            <person name="Fischer R."/>
            <person name="Frisvad J.C."/>
            <person name="Goldman G.H."/>
            <person name="Houbraken J."/>
            <person name="Oakley B."/>
            <person name="Pocsi I."/>
            <person name="Scazzocchio C."/>
            <person name="Seiboth B."/>
            <person name="vanKuyk P.A."/>
            <person name="Wortman J."/>
            <person name="Dyer P.S."/>
            <person name="Grigoriev I.V."/>
        </authorList>
    </citation>
    <scope>NUCLEOTIDE SEQUENCE [LARGE SCALE GENOMIC DNA]</scope>
    <source>
        <strain evidence="3">DTO 134E9</strain>
    </source>
</reference>
<evidence type="ECO:0000259" key="1">
    <source>
        <dbReference type="Pfam" id="PF06985"/>
    </source>
</evidence>
<dbReference type="VEuPathDB" id="FungiDB:ASPWEDRAFT_37642"/>
<gene>
    <name evidence="2" type="ORF">ASPWEDRAFT_37642</name>
</gene>
<sequence>MSFYKNFPLGINQIRLLTVSAPDPQNDAIYCTLEVVDLTDDVEYDALSYTWGAPAQYGKFKTMTSALDHPIICEGEMLWVAENLESFLKRARKTPSLAGKKFWIDAICINQQDTTERASQVKLMGRVYSSAKVVVMWMGEEDEYTGTAFSALQRISELVATHSLSESPAYLHRGGSHDLMLGVSDREAWASIGKFFQRCYFSRSWIIQEGILANKAVVLCGGQHINWEILVVASRFFSQTGWKTFLDNLSMDHPEERESPLPSYSHVPVILNAIRQDLPLRHWTTTLLYALQRSRDFKSTDLRDKVFCLLGLVEPFIGDKPRLTPAYGPRTVQTTYINTAIQLLEDGEDLYLLSCIEGELFQRVPNLPSWVPDWTCGKSTGLLIIGYKRYSASGALTQRPQIDASALTVSLKGVKVDHVTVAGEAKHQVLDGQPFSRWLEIVTSLPKWYRDTPEEAGGESRIEVFWRTLLRNTTGRPPKLIPPGKSSIDDAFRKWIRDKVMDKSRIREDPSWEEMGRSVLELLELDNLDTTPDEENHHSAPDDIEFETRMSWAKHLRLFRTSTGYLGLGSECLREGDSVWIMPSSRVPLILRSAGEDKPGHYRIVGGSYLHGVMQGQMVCPCCSGKTEEDIASQWETVIIE</sequence>
<dbReference type="AlphaFoldDB" id="A0A1L9RY03"/>
<dbReference type="GeneID" id="63750577"/>
<dbReference type="InterPro" id="IPR052895">
    <property type="entry name" value="HetReg/Transcr_Mod"/>
</dbReference>
<dbReference type="EMBL" id="KV878210">
    <property type="protein sequence ID" value="OJJ39792.1"/>
    <property type="molecule type" value="Genomic_DNA"/>
</dbReference>
<dbReference type="PANTHER" id="PTHR24148:SF73">
    <property type="entry name" value="HET DOMAIN PROTEIN (AFU_ORTHOLOGUE AFUA_8G01020)"/>
    <property type="match status" value="1"/>
</dbReference>
<dbReference type="Pfam" id="PF06985">
    <property type="entry name" value="HET"/>
    <property type="match status" value="1"/>
</dbReference>
<organism evidence="2 3">
    <name type="scientific">Aspergillus wentii DTO 134E9</name>
    <dbReference type="NCBI Taxonomy" id="1073089"/>
    <lineage>
        <taxon>Eukaryota</taxon>
        <taxon>Fungi</taxon>
        <taxon>Dikarya</taxon>
        <taxon>Ascomycota</taxon>
        <taxon>Pezizomycotina</taxon>
        <taxon>Eurotiomycetes</taxon>
        <taxon>Eurotiomycetidae</taxon>
        <taxon>Eurotiales</taxon>
        <taxon>Aspergillaceae</taxon>
        <taxon>Aspergillus</taxon>
        <taxon>Aspergillus subgen. Cremei</taxon>
    </lineage>
</organism>
<dbReference type="PANTHER" id="PTHR24148">
    <property type="entry name" value="ANKYRIN REPEAT DOMAIN-CONTAINING PROTEIN 39 HOMOLOG-RELATED"/>
    <property type="match status" value="1"/>
</dbReference>
<dbReference type="Pfam" id="PF26639">
    <property type="entry name" value="Het-6_barrel"/>
    <property type="match status" value="1"/>
</dbReference>
<proteinExistence type="predicted"/>
<keyword evidence="3" id="KW-1185">Reference proteome</keyword>
<dbReference type="OrthoDB" id="2157530at2759"/>
<protein>
    <recommendedName>
        <fullName evidence="1">Heterokaryon incompatibility domain-containing protein</fullName>
    </recommendedName>
</protein>
<feature type="domain" description="Heterokaryon incompatibility" evidence="1">
    <location>
        <begin position="44"/>
        <end position="209"/>
    </location>
</feature>